<dbReference type="HOGENOM" id="CLU_084136_0_0_9"/>
<dbReference type="Gene3D" id="2.160.20.80">
    <property type="entry name" value="E3 ubiquitin-protein ligase SopA"/>
    <property type="match status" value="1"/>
</dbReference>
<dbReference type="Proteomes" id="UP000031449">
    <property type="component" value="Chromosome"/>
</dbReference>
<dbReference type="Gene3D" id="3.40.630.30">
    <property type="match status" value="1"/>
</dbReference>
<dbReference type="CDD" id="cd04301">
    <property type="entry name" value="NAT_SF"/>
    <property type="match status" value="1"/>
</dbReference>
<evidence type="ECO:0000259" key="1">
    <source>
        <dbReference type="PROSITE" id="PS51186"/>
    </source>
</evidence>
<dbReference type="BioCyc" id="JESP1508404:G14D9-9908-MONOMER"/>
<dbReference type="InterPro" id="IPR001646">
    <property type="entry name" value="5peptide_repeat"/>
</dbReference>
<feature type="domain" description="N-acetyltransferase" evidence="1">
    <location>
        <begin position="5"/>
        <end position="168"/>
    </location>
</feature>
<sequence length="276" mass="31229">MESQIKLVKAEESMVRELTALSSAVFSKEADLWLADREEDANIRPPGYDSEDMMTYMVTHLDTYGIYEGDRLIGGVILTVPASGYARVDRIFIHPDLQGKGYGKEAIRVIEDMYPDITRWQLETSARQINNRYFYEAAGYECVWETEELMFEKKRPDSGAVTKEYFHRQDQDYSHAELISLTAPQVKVADANIRSLSVSNAAMQESKFQNVNLSDSLLADSTVQHATFWFTDLSGTLFRTANLSNVKLENCDISGMTIDGIPVDELIKAYKEGESK</sequence>
<dbReference type="OrthoDB" id="9786032at2"/>
<dbReference type="STRING" id="1508404.JMA_06910"/>
<proteinExistence type="predicted"/>
<dbReference type="Pfam" id="PF00583">
    <property type="entry name" value="Acetyltransf_1"/>
    <property type="match status" value="1"/>
</dbReference>
<evidence type="ECO:0000313" key="2">
    <source>
        <dbReference type="EMBL" id="AJD90008.1"/>
    </source>
</evidence>
<evidence type="ECO:0000313" key="3">
    <source>
        <dbReference type="Proteomes" id="UP000031449"/>
    </source>
</evidence>
<keyword evidence="3" id="KW-1185">Reference proteome</keyword>
<dbReference type="Pfam" id="PF00805">
    <property type="entry name" value="Pentapeptide"/>
    <property type="match status" value="1"/>
</dbReference>
<dbReference type="SUPFAM" id="SSF55729">
    <property type="entry name" value="Acyl-CoA N-acyltransferases (Nat)"/>
    <property type="match status" value="1"/>
</dbReference>
<dbReference type="EMBL" id="CP009416">
    <property type="protein sequence ID" value="AJD90008.1"/>
    <property type="molecule type" value="Genomic_DNA"/>
</dbReference>
<dbReference type="InterPro" id="IPR016181">
    <property type="entry name" value="Acyl_CoA_acyltransferase"/>
</dbReference>
<accession>A0A0B5AN89</accession>
<name>A0A0B5AN89_9BACL</name>
<dbReference type="KEGG" id="jeo:JMA_06910"/>
<organism evidence="2 3">
    <name type="scientific">Jeotgalibacillus malaysiensis</name>
    <dbReference type="NCBI Taxonomy" id="1508404"/>
    <lineage>
        <taxon>Bacteria</taxon>
        <taxon>Bacillati</taxon>
        <taxon>Bacillota</taxon>
        <taxon>Bacilli</taxon>
        <taxon>Bacillales</taxon>
        <taxon>Caryophanaceae</taxon>
        <taxon>Jeotgalibacillus</taxon>
    </lineage>
</organism>
<reference evidence="2 3" key="1">
    <citation type="submission" date="2014-08" db="EMBL/GenBank/DDBJ databases">
        <title>Complete genome of a marine bacteria Jeotgalibacillus malaysiensis.</title>
        <authorList>
            <person name="Yaakop A.S."/>
            <person name="Chan K.-G."/>
            <person name="Goh K.M."/>
        </authorList>
    </citation>
    <scope>NUCLEOTIDE SEQUENCE [LARGE SCALE GENOMIC DNA]</scope>
    <source>
        <strain evidence="2 3">D5</strain>
    </source>
</reference>
<dbReference type="InterPro" id="IPR000182">
    <property type="entry name" value="GNAT_dom"/>
</dbReference>
<dbReference type="AlphaFoldDB" id="A0A0B5AN89"/>
<dbReference type="SUPFAM" id="SSF141571">
    <property type="entry name" value="Pentapeptide repeat-like"/>
    <property type="match status" value="1"/>
</dbReference>
<gene>
    <name evidence="2" type="ORF">JMA_06910</name>
</gene>
<protein>
    <recommendedName>
        <fullName evidence="1">N-acetyltransferase domain-containing protein</fullName>
    </recommendedName>
</protein>
<dbReference type="PROSITE" id="PS51186">
    <property type="entry name" value="GNAT"/>
    <property type="match status" value="1"/>
</dbReference>
<dbReference type="GO" id="GO:0016747">
    <property type="term" value="F:acyltransferase activity, transferring groups other than amino-acyl groups"/>
    <property type="evidence" value="ECO:0007669"/>
    <property type="project" value="InterPro"/>
</dbReference>